<reference evidence="3" key="1">
    <citation type="journal article" date="2019" name="Int. J. Syst. Evol. Microbiol.">
        <title>The Global Catalogue of Microorganisms (GCM) 10K type strain sequencing project: providing services to taxonomists for standard genome sequencing and annotation.</title>
        <authorList>
            <consortium name="The Broad Institute Genomics Platform"/>
            <consortium name="The Broad Institute Genome Sequencing Center for Infectious Disease"/>
            <person name="Wu L."/>
            <person name="Ma J."/>
        </authorList>
    </citation>
    <scope>NUCLEOTIDE SEQUENCE [LARGE SCALE GENOMIC DNA]</scope>
    <source>
        <strain evidence="3">JCM 17543</strain>
    </source>
</reference>
<dbReference type="EMBL" id="BAABBM010000001">
    <property type="protein sequence ID" value="GAA3889460.1"/>
    <property type="molecule type" value="Genomic_DNA"/>
</dbReference>
<evidence type="ECO:0008006" key="4">
    <source>
        <dbReference type="Google" id="ProtNLM"/>
    </source>
</evidence>
<gene>
    <name evidence="2" type="ORF">GCM10022276_05700</name>
</gene>
<evidence type="ECO:0000313" key="2">
    <source>
        <dbReference type="EMBL" id="GAA3889460.1"/>
    </source>
</evidence>
<sequence>MAVQFRRLHDTDRSGWWLGGFWLVYVLYMVVLMAAAGAGSTSGIAGAGIMLVLALAMFGYSILLLVFFCLAGTRGPNRFGEDPYGADIEEVFA</sequence>
<name>A0ABP7KZA2_9SPHN</name>
<evidence type="ECO:0000313" key="3">
    <source>
        <dbReference type="Proteomes" id="UP001500827"/>
    </source>
</evidence>
<feature type="transmembrane region" description="Helical" evidence="1">
    <location>
        <begin position="44"/>
        <end position="70"/>
    </location>
</feature>
<dbReference type="Proteomes" id="UP001500827">
    <property type="component" value="Unassembled WGS sequence"/>
</dbReference>
<dbReference type="InterPro" id="IPR008523">
    <property type="entry name" value="DUF805"/>
</dbReference>
<protein>
    <recommendedName>
        <fullName evidence="4">DUF805 domain-containing protein</fullName>
    </recommendedName>
</protein>
<keyword evidence="3" id="KW-1185">Reference proteome</keyword>
<comment type="caution">
    <text evidence="2">The sequence shown here is derived from an EMBL/GenBank/DDBJ whole genome shotgun (WGS) entry which is preliminary data.</text>
</comment>
<keyword evidence="1" id="KW-1133">Transmembrane helix</keyword>
<dbReference type="Pfam" id="PF05656">
    <property type="entry name" value="DUF805"/>
    <property type="match status" value="1"/>
</dbReference>
<feature type="transmembrane region" description="Helical" evidence="1">
    <location>
        <begin position="16"/>
        <end position="38"/>
    </location>
</feature>
<organism evidence="2 3">
    <name type="scientific">Sphingomonas limnosediminicola</name>
    <dbReference type="NCBI Taxonomy" id="940133"/>
    <lineage>
        <taxon>Bacteria</taxon>
        <taxon>Pseudomonadati</taxon>
        <taxon>Pseudomonadota</taxon>
        <taxon>Alphaproteobacteria</taxon>
        <taxon>Sphingomonadales</taxon>
        <taxon>Sphingomonadaceae</taxon>
        <taxon>Sphingomonas</taxon>
    </lineage>
</organism>
<dbReference type="PANTHER" id="PTHR34980:SF2">
    <property type="entry name" value="INNER MEMBRANE PROTEIN YHAH-RELATED"/>
    <property type="match status" value="1"/>
</dbReference>
<keyword evidence="1" id="KW-0812">Transmembrane</keyword>
<accession>A0ABP7KZA2</accession>
<proteinExistence type="predicted"/>
<keyword evidence="1" id="KW-0472">Membrane</keyword>
<evidence type="ECO:0000256" key="1">
    <source>
        <dbReference type="SAM" id="Phobius"/>
    </source>
</evidence>
<dbReference type="PANTHER" id="PTHR34980">
    <property type="entry name" value="INNER MEMBRANE PROTEIN-RELATED-RELATED"/>
    <property type="match status" value="1"/>
</dbReference>